<dbReference type="Pfam" id="PF01435">
    <property type="entry name" value="Peptidase_M48"/>
    <property type="match status" value="2"/>
</dbReference>
<comment type="caution">
    <text evidence="9">The sequence shown here is derived from an EMBL/GenBank/DDBJ whole genome shotgun (WGS) entry which is preliminary data.</text>
</comment>
<keyword evidence="2" id="KW-0479">Metal-binding</keyword>
<dbReference type="InterPro" id="IPR051156">
    <property type="entry name" value="Mito/Outer_Membr_Metalloprot"/>
</dbReference>
<keyword evidence="10" id="KW-1185">Reference proteome</keyword>
<dbReference type="PANTHER" id="PTHR22726">
    <property type="entry name" value="METALLOENDOPEPTIDASE OMA1"/>
    <property type="match status" value="1"/>
</dbReference>
<feature type="domain" description="Peptidase M48" evidence="8">
    <location>
        <begin position="201"/>
        <end position="268"/>
    </location>
</feature>
<keyword evidence="4 6" id="KW-0862">Zinc</keyword>
<dbReference type="CDD" id="cd07342">
    <property type="entry name" value="M48C_Oma1_like"/>
    <property type="match status" value="1"/>
</dbReference>
<keyword evidence="5 6" id="KW-0482">Metalloprotease</keyword>
<protein>
    <submittedName>
        <fullName evidence="9">Putative Zn-dependent protease</fullName>
    </submittedName>
</protein>
<evidence type="ECO:0000256" key="2">
    <source>
        <dbReference type="ARBA" id="ARBA00022723"/>
    </source>
</evidence>
<evidence type="ECO:0000256" key="1">
    <source>
        <dbReference type="ARBA" id="ARBA00022670"/>
    </source>
</evidence>
<keyword evidence="1 6" id="KW-0645">Protease</keyword>
<sequence>MADIAWRIASRNADSCPKLWASIGVSLQHVSQYEPAYRTAAQAAFGLDDTYPSILAVAEGSPAFAAGLKPNDTVRAVKGVDLADKSRGQKSAASYDAVAAAMAALEALPERSAAILSVEREGQRLEVSVTPQNVCRSRVELAPGNAINANANGLVAQISGRLVDWVEGDDELALVIAHEMAHNLLDHPKRLSEKSALSGLATSLGLSGKAQRQMELDADRMGIIMVASAGYNYKIAPDFWARLNSNSPLASFLATSHPTTPTRRENARTVVGELDAKRP</sequence>
<dbReference type="InterPro" id="IPR001915">
    <property type="entry name" value="Peptidase_M48"/>
</dbReference>
<dbReference type="PANTHER" id="PTHR22726:SF1">
    <property type="entry name" value="METALLOENDOPEPTIDASE OMA1, MITOCHONDRIAL"/>
    <property type="match status" value="1"/>
</dbReference>
<name>A0A840B7C4_9SPHN</name>
<dbReference type="InterPro" id="IPR036034">
    <property type="entry name" value="PDZ_sf"/>
</dbReference>
<dbReference type="GO" id="GO:0051603">
    <property type="term" value="P:proteolysis involved in protein catabolic process"/>
    <property type="evidence" value="ECO:0007669"/>
    <property type="project" value="TreeGrafter"/>
</dbReference>
<evidence type="ECO:0000256" key="3">
    <source>
        <dbReference type="ARBA" id="ARBA00022801"/>
    </source>
</evidence>
<gene>
    <name evidence="9" type="ORF">GGR91_002284</name>
</gene>
<evidence type="ECO:0000259" key="8">
    <source>
        <dbReference type="Pfam" id="PF01435"/>
    </source>
</evidence>
<evidence type="ECO:0000256" key="6">
    <source>
        <dbReference type="RuleBase" id="RU003983"/>
    </source>
</evidence>
<proteinExistence type="inferred from homology"/>
<evidence type="ECO:0000256" key="7">
    <source>
        <dbReference type="SAM" id="MobiDB-lite"/>
    </source>
</evidence>
<feature type="domain" description="Peptidase M48" evidence="8">
    <location>
        <begin position="143"/>
        <end position="192"/>
    </location>
</feature>
<comment type="cofactor">
    <cofactor evidence="6">
        <name>Zn(2+)</name>
        <dbReference type="ChEBI" id="CHEBI:29105"/>
    </cofactor>
    <text evidence="6">Binds 1 zinc ion per subunit.</text>
</comment>
<dbReference type="AlphaFoldDB" id="A0A840B7C4"/>
<keyword evidence="3 6" id="KW-0378">Hydrolase</keyword>
<dbReference type="GO" id="GO:0016020">
    <property type="term" value="C:membrane"/>
    <property type="evidence" value="ECO:0007669"/>
    <property type="project" value="TreeGrafter"/>
</dbReference>
<evidence type="ECO:0000313" key="9">
    <source>
        <dbReference type="EMBL" id="MBB3944015.1"/>
    </source>
</evidence>
<organism evidence="9 10">
    <name type="scientific">Sphingorhabdus rigui</name>
    <dbReference type="NCBI Taxonomy" id="1282858"/>
    <lineage>
        <taxon>Bacteria</taxon>
        <taxon>Pseudomonadati</taxon>
        <taxon>Pseudomonadota</taxon>
        <taxon>Alphaproteobacteria</taxon>
        <taxon>Sphingomonadales</taxon>
        <taxon>Sphingomonadaceae</taxon>
        <taxon>Sphingorhabdus</taxon>
    </lineage>
</organism>
<accession>A0A840B7C4</accession>
<feature type="region of interest" description="Disordered" evidence="7">
    <location>
        <begin position="254"/>
        <end position="279"/>
    </location>
</feature>
<dbReference type="SUPFAM" id="SSF50156">
    <property type="entry name" value="PDZ domain-like"/>
    <property type="match status" value="1"/>
</dbReference>
<dbReference type="Proteomes" id="UP000581447">
    <property type="component" value="Unassembled WGS sequence"/>
</dbReference>
<evidence type="ECO:0000256" key="4">
    <source>
        <dbReference type="ARBA" id="ARBA00022833"/>
    </source>
</evidence>
<dbReference type="Gene3D" id="2.30.42.10">
    <property type="match status" value="1"/>
</dbReference>
<reference evidence="9 10" key="1">
    <citation type="submission" date="2020-08" db="EMBL/GenBank/DDBJ databases">
        <title>Genomic Encyclopedia of Type Strains, Phase IV (KMG-IV): sequencing the most valuable type-strain genomes for metagenomic binning, comparative biology and taxonomic classification.</title>
        <authorList>
            <person name="Goeker M."/>
        </authorList>
    </citation>
    <scope>NUCLEOTIDE SEQUENCE [LARGE SCALE GENOMIC DNA]</scope>
    <source>
        <strain evidence="9 10">DSM 29050</strain>
    </source>
</reference>
<dbReference type="GO" id="GO:0004222">
    <property type="term" value="F:metalloendopeptidase activity"/>
    <property type="evidence" value="ECO:0007669"/>
    <property type="project" value="InterPro"/>
</dbReference>
<evidence type="ECO:0000256" key="5">
    <source>
        <dbReference type="ARBA" id="ARBA00023049"/>
    </source>
</evidence>
<evidence type="ECO:0000313" key="10">
    <source>
        <dbReference type="Proteomes" id="UP000581447"/>
    </source>
</evidence>
<dbReference type="GO" id="GO:0046872">
    <property type="term" value="F:metal ion binding"/>
    <property type="evidence" value="ECO:0007669"/>
    <property type="project" value="UniProtKB-KW"/>
</dbReference>
<comment type="similarity">
    <text evidence="6">Belongs to the peptidase M48 family.</text>
</comment>
<dbReference type="EMBL" id="JACIEA010000004">
    <property type="protein sequence ID" value="MBB3944015.1"/>
    <property type="molecule type" value="Genomic_DNA"/>
</dbReference>